<feature type="binding site" evidence="8">
    <location>
        <position position="77"/>
    </location>
    <ligand>
        <name>GTP</name>
        <dbReference type="ChEBI" id="CHEBI:37565"/>
    </ligand>
</feature>
<name>A0A832GP86_9BACT</name>
<feature type="binding site" evidence="8">
    <location>
        <begin position="8"/>
        <end position="10"/>
    </location>
    <ligand>
        <name>GTP</name>
        <dbReference type="ChEBI" id="CHEBI:37565"/>
    </ligand>
</feature>
<dbReference type="PANTHER" id="PTHR19136">
    <property type="entry name" value="MOLYBDENUM COFACTOR GUANYLYLTRANSFERASE"/>
    <property type="match status" value="1"/>
</dbReference>
<sequence length="218" mass="24296">MNLIALVLAGGLGKRIGGEKEAKSLWGKPLLYWAIKPYLELRLRIALSVRDPNQEASLKDLLKGLTLPVEEFLFFQDDPSFKGQGPLSGLYSAMLKVPKDTLLIASAVDQPLLEVSLLKELLSLGEVFLSFAVLCEKEDKPEPLPGIYPASLLTELRSYLRVSPKWSLKGFISYLSSKNLLVTFKSWPIIDPQGQSFVNINSLVDLEKVATCFYPRQI</sequence>
<comment type="caution">
    <text evidence="8">Lacks conserved residue(s) required for the propagation of feature annotation.</text>
</comment>
<evidence type="ECO:0000256" key="4">
    <source>
        <dbReference type="ARBA" id="ARBA00022741"/>
    </source>
</evidence>
<comment type="domain">
    <text evidence="8">The N-terminal domain determines nucleotide recognition and specific binding, while the C-terminal domain determines the specific binding to the target protein.</text>
</comment>
<evidence type="ECO:0000256" key="1">
    <source>
        <dbReference type="ARBA" id="ARBA00022490"/>
    </source>
</evidence>
<evidence type="ECO:0000256" key="3">
    <source>
        <dbReference type="ARBA" id="ARBA00022723"/>
    </source>
</evidence>
<dbReference type="InterPro" id="IPR025877">
    <property type="entry name" value="MobA-like_NTP_Trfase"/>
</dbReference>
<keyword evidence="3 8" id="KW-0479">Metal-binding</keyword>
<keyword evidence="6 8" id="KW-0342">GTP-binding</keyword>
<dbReference type="EC" id="2.7.7.77" evidence="8"/>
<proteinExistence type="inferred from homology"/>
<keyword evidence="4 8" id="KW-0547">Nucleotide-binding</keyword>
<evidence type="ECO:0000256" key="8">
    <source>
        <dbReference type="HAMAP-Rule" id="MF_00316"/>
    </source>
</evidence>
<reference evidence="10" key="1">
    <citation type="journal article" date="2020" name="mSystems">
        <title>Genome- and Community-Level Interaction Insights into Carbon Utilization and Element Cycling Functions of Hydrothermarchaeota in Hydrothermal Sediment.</title>
        <authorList>
            <person name="Zhou Z."/>
            <person name="Liu Y."/>
            <person name="Xu W."/>
            <person name="Pan J."/>
            <person name="Luo Z.H."/>
            <person name="Li M."/>
        </authorList>
    </citation>
    <scope>NUCLEOTIDE SEQUENCE [LARGE SCALE GENOMIC DNA]</scope>
    <source>
        <strain evidence="10">SpSt-605</strain>
    </source>
</reference>
<gene>
    <name evidence="8" type="primary">mobA</name>
    <name evidence="10" type="ORF">ENT73_07675</name>
</gene>
<feature type="binding site" evidence="8">
    <location>
        <position position="109"/>
    </location>
    <ligand>
        <name>GTP</name>
        <dbReference type="ChEBI" id="CHEBI:37565"/>
    </ligand>
</feature>
<evidence type="ECO:0000256" key="5">
    <source>
        <dbReference type="ARBA" id="ARBA00022842"/>
    </source>
</evidence>
<dbReference type="GO" id="GO:0005737">
    <property type="term" value="C:cytoplasm"/>
    <property type="evidence" value="ECO:0007669"/>
    <property type="project" value="UniProtKB-SubCell"/>
</dbReference>
<evidence type="ECO:0000256" key="6">
    <source>
        <dbReference type="ARBA" id="ARBA00023134"/>
    </source>
</evidence>
<comment type="similarity">
    <text evidence="8">Belongs to the MobA family.</text>
</comment>
<dbReference type="PANTHER" id="PTHR19136:SF81">
    <property type="entry name" value="MOLYBDENUM COFACTOR GUANYLYLTRANSFERASE"/>
    <property type="match status" value="1"/>
</dbReference>
<dbReference type="InterPro" id="IPR013482">
    <property type="entry name" value="Molybde_CF_guanTrfase"/>
</dbReference>
<evidence type="ECO:0000313" key="10">
    <source>
        <dbReference type="EMBL" id="HGV55936.1"/>
    </source>
</evidence>
<protein>
    <recommendedName>
        <fullName evidence="8">Probable molybdenum cofactor guanylyltransferase</fullName>
        <shortName evidence="8">MoCo guanylyltransferase</shortName>
        <ecNumber evidence="8">2.7.7.77</ecNumber>
    </recommendedName>
    <alternativeName>
        <fullName evidence="8">GTP:molybdopterin guanylyltransferase</fullName>
    </alternativeName>
    <alternativeName>
        <fullName evidence="8">Mo-MPT guanylyltransferase</fullName>
    </alternativeName>
    <alternativeName>
        <fullName evidence="8">Molybdopterin guanylyltransferase</fullName>
    </alternativeName>
    <alternativeName>
        <fullName evidence="8">Molybdopterin-guanine dinucleotide synthase</fullName>
        <shortName evidence="8">MGD synthase</shortName>
    </alternativeName>
</protein>
<dbReference type="CDD" id="cd02503">
    <property type="entry name" value="MobA"/>
    <property type="match status" value="1"/>
</dbReference>
<keyword evidence="7 8" id="KW-0501">Molybdenum cofactor biosynthesis</keyword>
<keyword evidence="5 8" id="KW-0460">Magnesium</keyword>
<dbReference type="GO" id="GO:0005525">
    <property type="term" value="F:GTP binding"/>
    <property type="evidence" value="ECO:0007669"/>
    <property type="project" value="UniProtKB-UniRule"/>
</dbReference>
<feature type="binding site" evidence="8">
    <location>
        <position position="109"/>
    </location>
    <ligand>
        <name>Mg(2+)</name>
        <dbReference type="ChEBI" id="CHEBI:18420"/>
    </ligand>
</feature>
<feature type="binding site" evidence="8">
    <location>
        <position position="20"/>
    </location>
    <ligand>
        <name>GTP</name>
        <dbReference type="ChEBI" id="CHEBI:37565"/>
    </ligand>
</feature>
<dbReference type="AlphaFoldDB" id="A0A832GP86"/>
<dbReference type="HAMAP" id="MF_00316">
    <property type="entry name" value="MobA"/>
    <property type="match status" value="1"/>
</dbReference>
<dbReference type="GO" id="GO:0046872">
    <property type="term" value="F:metal ion binding"/>
    <property type="evidence" value="ECO:0007669"/>
    <property type="project" value="UniProtKB-KW"/>
</dbReference>
<feature type="domain" description="MobA-like NTP transferase" evidence="9">
    <location>
        <begin position="5"/>
        <end position="160"/>
    </location>
</feature>
<evidence type="ECO:0000259" key="9">
    <source>
        <dbReference type="Pfam" id="PF12804"/>
    </source>
</evidence>
<comment type="catalytic activity">
    <reaction evidence="8">
        <text>Mo-molybdopterin + GTP + H(+) = Mo-molybdopterin guanine dinucleotide + diphosphate</text>
        <dbReference type="Rhea" id="RHEA:34243"/>
        <dbReference type="ChEBI" id="CHEBI:15378"/>
        <dbReference type="ChEBI" id="CHEBI:33019"/>
        <dbReference type="ChEBI" id="CHEBI:37565"/>
        <dbReference type="ChEBI" id="CHEBI:71302"/>
        <dbReference type="ChEBI" id="CHEBI:71310"/>
        <dbReference type="EC" id="2.7.7.77"/>
    </reaction>
</comment>
<comment type="cofactor">
    <cofactor evidence="8">
        <name>Mg(2+)</name>
        <dbReference type="ChEBI" id="CHEBI:18420"/>
    </cofactor>
</comment>
<keyword evidence="2 8" id="KW-0808">Transferase</keyword>
<comment type="subcellular location">
    <subcellularLocation>
        <location evidence="8">Cytoplasm</location>
    </subcellularLocation>
</comment>
<dbReference type="SUPFAM" id="SSF53448">
    <property type="entry name" value="Nucleotide-diphospho-sugar transferases"/>
    <property type="match status" value="1"/>
</dbReference>
<accession>A0A832GP86</accession>
<keyword evidence="1 8" id="KW-0963">Cytoplasm</keyword>
<dbReference type="GO" id="GO:0006777">
    <property type="term" value="P:Mo-molybdopterin cofactor biosynthetic process"/>
    <property type="evidence" value="ECO:0007669"/>
    <property type="project" value="UniProtKB-KW"/>
</dbReference>
<keyword evidence="10" id="KW-0548">Nucleotidyltransferase</keyword>
<comment type="function">
    <text evidence="8">Transfers a GMP moiety from GTP to Mo-molybdopterin (Mo-MPT) cofactor (Moco or molybdenum cofactor) to form Mo-molybdopterin guanine dinucleotide (Mo-MGD) cofactor.</text>
</comment>
<dbReference type="Gene3D" id="3.90.550.10">
    <property type="entry name" value="Spore Coat Polysaccharide Biosynthesis Protein SpsA, Chain A"/>
    <property type="match status" value="1"/>
</dbReference>
<organism evidence="10">
    <name type="scientific">Caldimicrobium thiodismutans</name>
    <dbReference type="NCBI Taxonomy" id="1653476"/>
    <lineage>
        <taxon>Bacteria</taxon>
        <taxon>Pseudomonadati</taxon>
        <taxon>Thermodesulfobacteriota</taxon>
        <taxon>Thermodesulfobacteria</taxon>
        <taxon>Thermodesulfobacteriales</taxon>
        <taxon>Thermodesulfobacteriaceae</taxon>
        <taxon>Caldimicrobium</taxon>
    </lineage>
</organism>
<dbReference type="InterPro" id="IPR029044">
    <property type="entry name" value="Nucleotide-diphossugar_trans"/>
</dbReference>
<comment type="caution">
    <text evidence="10">The sequence shown here is derived from an EMBL/GenBank/DDBJ whole genome shotgun (WGS) entry which is preliminary data.</text>
</comment>
<dbReference type="GO" id="GO:0061603">
    <property type="term" value="F:molybdenum cofactor guanylyltransferase activity"/>
    <property type="evidence" value="ECO:0007669"/>
    <property type="project" value="UniProtKB-EC"/>
</dbReference>
<evidence type="ECO:0000256" key="7">
    <source>
        <dbReference type="ARBA" id="ARBA00023150"/>
    </source>
</evidence>
<dbReference type="EMBL" id="DSZU01000141">
    <property type="protein sequence ID" value="HGV55936.1"/>
    <property type="molecule type" value="Genomic_DNA"/>
</dbReference>
<evidence type="ECO:0000256" key="2">
    <source>
        <dbReference type="ARBA" id="ARBA00022679"/>
    </source>
</evidence>
<dbReference type="Pfam" id="PF12804">
    <property type="entry name" value="NTP_transf_3"/>
    <property type="match status" value="1"/>
</dbReference>